<dbReference type="EMBL" id="JWZT01002010">
    <property type="protein sequence ID" value="KII70633.1"/>
    <property type="molecule type" value="Genomic_DNA"/>
</dbReference>
<dbReference type="AlphaFoldDB" id="A0A0C2JMQ3"/>
<dbReference type="Proteomes" id="UP000031668">
    <property type="component" value="Unassembled WGS sequence"/>
</dbReference>
<dbReference type="SUPFAM" id="SSF57424">
    <property type="entry name" value="LDL receptor-like module"/>
    <property type="match status" value="1"/>
</dbReference>
<protein>
    <submittedName>
        <fullName evidence="3">Uncharacterized protein</fullName>
    </submittedName>
</protein>
<sequence length="109" mass="11962">MILKSVTVSTIAQTEVMNYFAHVCLSLIPDTSNCIGNELFTCYDGSKICISRVCDGIEDCDDGSDEGDRCTTNDNIKIITSELKGHGRISFSWVYGESSSEFNVTVQSM</sequence>
<accession>A0A0C2JMQ3</accession>
<feature type="disulfide bond" evidence="2">
    <location>
        <begin position="42"/>
        <end position="60"/>
    </location>
</feature>
<organism evidence="3 4">
    <name type="scientific">Thelohanellus kitauei</name>
    <name type="common">Myxosporean</name>
    <dbReference type="NCBI Taxonomy" id="669202"/>
    <lineage>
        <taxon>Eukaryota</taxon>
        <taxon>Metazoa</taxon>
        <taxon>Cnidaria</taxon>
        <taxon>Myxozoa</taxon>
        <taxon>Myxosporea</taxon>
        <taxon>Bivalvulida</taxon>
        <taxon>Platysporina</taxon>
        <taxon>Myxobolidae</taxon>
        <taxon>Thelohanellus</taxon>
    </lineage>
</organism>
<dbReference type="InterPro" id="IPR036055">
    <property type="entry name" value="LDL_receptor-like_sf"/>
</dbReference>
<comment type="caution">
    <text evidence="2">Lacks conserved residue(s) required for the propagation of feature annotation.</text>
</comment>
<comment type="caution">
    <text evidence="3">The sequence shown here is derived from an EMBL/GenBank/DDBJ whole genome shotgun (WGS) entry which is preliminary data.</text>
</comment>
<dbReference type="PROSITE" id="PS50068">
    <property type="entry name" value="LDLRA_2"/>
    <property type="match status" value="1"/>
</dbReference>
<proteinExistence type="predicted"/>
<dbReference type="OrthoDB" id="5987602at2759"/>
<evidence type="ECO:0000256" key="1">
    <source>
        <dbReference type="ARBA" id="ARBA00023157"/>
    </source>
</evidence>
<reference evidence="3 4" key="1">
    <citation type="journal article" date="2014" name="Genome Biol. Evol.">
        <title>The genome of the myxosporean Thelohanellus kitauei shows adaptations to nutrient acquisition within its fish host.</title>
        <authorList>
            <person name="Yang Y."/>
            <person name="Xiong J."/>
            <person name="Zhou Z."/>
            <person name="Huo F."/>
            <person name="Miao W."/>
            <person name="Ran C."/>
            <person name="Liu Y."/>
            <person name="Zhang J."/>
            <person name="Feng J."/>
            <person name="Wang M."/>
            <person name="Wang M."/>
            <person name="Wang L."/>
            <person name="Yao B."/>
        </authorList>
    </citation>
    <scope>NUCLEOTIDE SEQUENCE [LARGE SCALE GENOMIC DNA]</scope>
    <source>
        <strain evidence="3">Wuqing</strain>
    </source>
</reference>
<dbReference type="Gene3D" id="4.10.400.10">
    <property type="entry name" value="Low-density Lipoprotein Receptor"/>
    <property type="match status" value="1"/>
</dbReference>
<evidence type="ECO:0000313" key="4">
    <source>
        <dbReference type="Proteomes" id="UP000031668"/>
    </source>
</evidence>
<evidence type="ECO:0000313" key="3">
    <source>
        <dbReference type="EMBL" id="KII70633.1"/>
    </source>
</evidence>
<name>A0A0C2JMQ3_THEKT</name>
<gene>
    <name evidence="3" type="ORF">RF11_06989</name>
</gene>
<evidence type="ECO:0000256" key="2">
    <source>
        <dbReference type="PROSITE-ProRule" id="PRU00124"/>
    </source>
</evidence>
<keyword evidence="1 2" id="KW-1015">Disulfide bond</keyword>
<dbReference type="SMART" id="SM00192">
    <property type="entry name" value="LDLa"/>
    <property type="match status" value="1"/>
</dbReference>
<dbReference type="InterPro" id="IPR002172">
    <property type="entry name" value="LDrepeatLR_classA_rpt"/>
</dbReference>
<keyword evidence="4" id="KW-1185">Reference proteome</keyword>
<dbReference type="Pfam" id="PF00057">
    <property type="entry name" value="Ldl_recept_a"/>
    <property type="match status" value="1"/>
</dbReference>
<dbReference type="CDD" id="cd00112">
    <property type="entry name" value="LDLa"/>
    <property type="match status" value="1"/>
</dbReference>